<organism evidence="1 2">
    <name type="scientific">Brachionus plicatilis</name>
    <name type="common">Marine rotifer</name>
    <name type="synonym">Brachionus muelleri</name>
    <dbReference type="NCBI Taxonomy" id="10195"/>
    <lineage>
        <taxon>Eukaryota</taxon>
        <taxon>Metazoa</taxon>
        <taxon>Spiralia</taxon>
        <taxon>Gnathifera</taxon>
        <taxon>Rotifera</taxon>
        <taxon>Eurotatoria</taxon>
        <taxon>Monogononta</taxon>
        <taxon>Pseudotrocha</taxon>
        <taxon>Ploima</taxon>
        <taxon>Brachionidae</taxon>
        <taxon>Brachionus</taxon>
    </lineage>
</organism>
<name>A0A3M7SU39_BRAPC</name>
<dbReference type="AlphaFoldDB" id="A0A3M7SU39"/>
<evidence type="ECO:0000313" key="1">
    <source>
        <dbReference type="EMBL" id="RNA39088.1"/>
    </source>
</evidence>
<dbReference type="EMBL" id="REGN01000791">
    <property type="protein sequence ID" value="RNA39088.1"/>
    <property type="molecule type" value="Genomic_DNA"/>
</dbReference>
<reference evidence="1 2" key="1">
    <citation type="journal article" date="2018" name="Sci. Rep.">
        <title>Genomic signatures of local adaptation to the degree of environmental predictability in rotifers.</title>
        <authorList>
            <person name="Franch-Gras L."/>
            <person name="Hahn C."/>
            <person name="Garcia-Roger E.M."/>
            <person name="Carmona M.J."/>
            <person name="Serra M."/>
            <person name="Gomez A."/>
        </authorList>
    </citation>
    <scope>NUCLEOTIDE SEQUENCE [LARGE SCALE GENOMIC DNA]</scope>
    <source>
        <strain evidence="1">HYR1</strain>
    </source>
</reference>
<dbReference type="Proteomes" id="UP000276133">
    <property type="component" value="Unassembled WGS sequence"/>
</dbReference>
<proteinExistence type="predicted"/>
<gene>
    <name evidence="1" type="ORF">BpHYR1_016860</name>
</gene>
<sequence length="141" mass="16519">MNKIGVVLKSQKKVQCVVLFLKQGLIVVFEIIIVSRSLNLETIFTLDHSYHKLKYDLKNKNFFNELKTPLEIDYLSRKLNQNQVKIQNINVVLQLIINRNISVPVHSGFRTHLIRKWYAAPVAWTKTNGLKFLHLNAKFFK</sequence>
<comment type="caution">
    <text evidence="1">The sequence shown here is derived from an EMBL/GenBank/DDBJ whole genome shotgun (WGS) entry which is preliminary data.</text>
</comment>
<protein>
    <submittedName>
        <fullName evidence="1">Uncharacterized protein</fullName>
    </submittedName>
</protein>
<accession>A0A3M7SU39</accession>
<keyword evidence="2" id="KW-1185">Reference proteome</keyword>
<evidence type="ECO:0000313" key="2">
    <source>
        <dbReference type="Proteomes" id="UP000276133"/>
    </source>
</evidence>